<protein>
    <submittedName>
        <fullName evidence="2">Uncharacterized protein</fullName>
    </submittedName>
</protein>
<gene>
    <name evidence="2" type="ORF">CDV52_14695</name>
    <name evidence="1" type="ORF">CDV53_11625</name>
</gene>
<organism evidence="2 3">
    <name type="scientific">Haematobacter missouriensis</name>
    <dbReference type="NCBI Taxonomy" id="366616"/>
    <lineage>
        <taxon>Bacteria</taxon>
        <taxon>Pseudomonadati</taxon>
        <taxon>Pseudomonadota</taxon>
        <taxon>Alphaproteobacteria</taxon>
        <taxon>Rhodobacterales</taxon>
        <taxon>Paracoccaceae</taxon>
        <taxon>Haematobacter</taxon>
    </lineage>
</organism>
<evidence type="ECO:0000313" key="1">
    <source>
        <dbReference type="EMBL" id="OWJ75127.1"/>
    </source>
</evidence>
<dbReference type="AlphaFoldDB" id="A0A212ALJ7"/>
<name>A0A212ALJ7_9RHOB</name>
<accession>A0A212ALJ7</accession>
<comment type="caution">
    <text evidence="2">The sequence shown here is derived from an EMBL/GenBank/DDBJ whole genome shotgun (WGS) entry which is preliminary data.</text>
</comment>
<sequence>MQIPFPFRHFPLRRMQDAKSAMQVPEDMLQSADNGRHFAWDGMQIARRVMHSADNGKPPLWAGFS</sequence>
<dbReference type="EMBL" id="NIPX01000027">
    <property type="protein sequence ID" value="OWJ82352.1"/>
    <property type="molecule type" value="Genomic_DNA"/>
</dbReference>
<evidence type="ECO:0000313" key="4">
    <source>
        <dbReference type="Proteomes" id="UP000214673"/>
    </source>
</evidence>
<reference evidence="3 4" key="1">
    <citation type="submission" date="2016-11" db="EMBL/GenBank/DDBJ databases">
        <title>Comparison of Traditional DNA-DNA Hybridization with In Silico Genomic Analysis.</title>
        <authorList>
            <person name="Nicholson A.C."/>
            <person name="Sammons S."/>
            <person name="Humrighouse B.W."/>
            <person name="Graziano J."/>
            <person name="Lasker B."/>
            <person name="Whitney A.M."/>
            <person name="Mcquiston J.R."/>
        </authorList>
    </citation>
    <scope>NUCLEOTIDE SEQUENCE [LARGE SCALE GENOMIC DNA]</scope>
    <source>
        <strain evidence="1 4">H1892</strain>
        <strain evidence="2 3">H2381</strain>
    </source>
</reference>
<dbReference type="STRING" id="366616.CG51_07805"/>
<dbReference type="EMBL" id="NIPV01000040">
    <property type="protein sequence ID" value="OWJ75127.1"/>
    <property type="molecule type" value="Genomic_DNA"/>
</dbReference>
<dbReference type="Proteomes" id="UP000214673">
    <property type="component" value="Unassembled WGS sequence"/>
</dbReference>
<dbReference type="Proteomes" id="UP000196640">
    <property type="component" value="Unassembled WGS sequence"/>
</dbReference>
<evidence type="ECO:0000313" key="2">
    <source>
        <dbReference type="EMBL" id="OWJ82352.1"/>
    </source>
</evidence>
<proteinExistence type="predicted"/>
<keyword evidence="4" id="KW-1185">Reference proteome</keyword>
<evidence type="ECO:0000313" key="3">
    <source>
        <dbReference type="Proteomes" id="UP000196640"/>
    </source>
</evidence>